<dbReference type="Proteomes" id="UP001555786">
    <property type="component" value="Unassembled WGS sequence"/>
</dbReference>
<dbReference type="RefSeq" id="WP_367622872.1">
    <property type="nucleotide sequence ID" value="NZ_JBFNQD010000001.1"/>
</dbReference>
<evidence type="ECO:0000313" key="1">
    <source>
        <dbReference type="EMBL" id="MEW9304512.1"/>
    </source>
</evidence>
<protein>
    <submittedName>
        <fullName evidence="1">Uncharacterized protein</fullName>
    </submittedName>
</protein>
<proteinExistence type="predicted"/>
<keyword evidence="2" id="KW-1185">Reference proteome</keyword>
<dbReference type="EMBL" id="JBFNQD010000001">
    <property type="protein sequence ID" value="MEW9304512.1"/>
    <property type="molecule type" value="Genomic_DNA"/>
</dbReference>
<gene>
    <name evidence="1" type="ORF">ABXS05_03115</name>
</gene>
<comment type="caution">
    <text evidence="1">The sequence shown here is derived from an EMBL/GenBank/DDBJ whole genome shotgun (WGS) entry which is preliminary data.</text>
</comment>
<evidence type="ECO:0000313" key="2">
    <source>
        <dbReference type="Proteomes" id="UP001555786"/>
    </source>
</evidence>
<sequence length="93" mass="9965">MKKHQLNPAFAVIKKVGGVEIVSTITGRSTARVYRWTYPKSHGGTGGFIPHEEALKLLDHAKANGISLTASDFFDVSPAAPQIVPPSQERPAA</sequence>
<reference evidence="1 2" key="1">
    <citation type="submission" date="2024-07" db="EMBL/GenBank/DDBJ databases">
        <title>Description of Labrys sedimenti sp. nov., isolated from a diclofenac-degrading enrichment culture.</title>
        <authorList>
            <person name="Tancsics A."/>
            <person name="Csepanyi A."/>
        </authorList>
    </citation>
    <scope>NUCLEOTIDE SEQUENCE [LARGE SCALE GENOMIC DNA]</scope>
    <source>
        <strain evidence="1 2">LMG 23578</strain>
    </source>
</reference>
<name>A0ABV3PFW3_9HYPH</name>
<organism evidence="1 2">
    <name type="scientific">Labrys neptuniae</name>
    <dbReference type="NCBI Taxonomy" id="376174"/>
    <lineage>
        <taxon>Bacteria</taxon>
        <taxon>Pseudomonadati</taxon>
        <taxon>Pseudomonadota</taxon>
        <taxon>Alphaproteobacteria</taxon>
        <taxon>Hyphomicrobiales</taxon>
        <taxon>Xanthobacteraceae</taxon>
        <taxon>Labrys</taxon>
    </lineage>
</organism>
<accession>A0ABV3PFW3</accession>